<dbReference type="Proteomes" id="UP001230051">
    <property type="component" value="Unassembled WGS sequence"/>
</dbReference>
<comment type="caution">
    <text evidence="2">The sequence shown here is derived from an EMBL/GenBank/DDBJ whole genome shotgun (WGS) entry which is preliminary data.</text>
</comment>
<dbReference type="AlphaFoldDB" id="A0AAD8GF40"/>
<dbReference type="Pfam" id="PF15093">
    <property type="entry name" value="SPMIP4-like"/>
    <property type="match status" value="1"/>
</dbReference>
<reference evidence="2" key="1">
    <citation type="submission" date="2022-02" db="EMBL/GenBank/DDBJ databases">
        <title>Atlantic sturgeon de novo genome assembly.</title>
        <authorList>
            <person name="Stock M."/>
            <person name="Klopp C."/>
            <person name="Guiguen Y."/>
            <person name="Cabau C."/>
            <person name="Parinello H."/>
            <person name="Santidrian Yebra-Pimentel E."/>
            <person name="Kuhl H."/>
            <person name="Dirks R.P."/>
            <person name="Guessner J."/>
            <person name="Wuertz S."/>
            <person name="Du K."/>
            <person name="Schartl M."/>
        </authorList>
    </citation>
    <scope>NUCLEOTIDE SEQUENCE</scope>
    <source>
        <strain evidence="2">STURGEONOMICS-FGT-2020</strain>
        <tissue evidence="2">Whole blood</tissue>
    </source>
</reference>
<proteinExistence type="predicted"/>
<dbReference type="GO" id="GO:0005813">
    <property type="term" value="C:centrosome"/>
    <property type="evidence" value="ECO:0007669"/>
    <property type="project" value="TreeGrafter"/>
</dbReference>
<evidence type="ECO:0000313" key="3">
    <source>
        <dbReference type="Proteomes" id="UP001230051"/>
    </source>
</evidence>
<dbReference type="InterPro" id="IPR027886">
    <property type="entry name" value="SPMIP4"/>
</dbReference>
<dbReference type="PANTHER" id="PTHR31393">
    <property type="entry name" value="C5ORF31"/>
    <property type="match status" value="1"/>
</dbReference>
<gene>
    <name evidence="2" type="ORF">AOXY_G3181</name>
</gene>
<feature type="region of interest" description="Disordered" evidence="1">
    <location>
        <begin position="302"/>
        <end position="336"/>
    </location>
</feature>
<name>A0AAD8GF40_ACIOX</name>
<organism evidence="2 3">
    <name type="scientific">Acipenser oxyrinchus oxyrinchus</name>
    <dbReference type="NCBI Taxonomy" id="40147"/>
    <lineage>
        <taxon>Eukaryota</taxon>
        <taxon>Metazoa</taxon>
        <taxon>Chordata</taxon>
        <taxon>Craniata</taxon>
        <taxon>Vertebrata</taxon>
        <taxon>Euteleostomi</taxon>
        <taxon>Actinopterygii</taxon>
        <taxon>Chondrostei</taxon>
        <taxon>Acipenseriformes</taxon>
        <taxon>Acipenseridae</taxon>
        <taxon>Acipenser</taxon>
    </lineage>
</organism>
<dbReference type="PANTHER" id="PTHR31393:SF2">
    <property type="entry name" value="CHROMOSOME 7 OPEN READING FRAME 31"/>
    <property type="match status" value="1"/>
</dbReference>
<sequence length="460" mass="52603">MEPPPVVMKGHRHHGYGGYVWPTSVTIPQYYDLTMMKKSNVRTNDQLVPKPPDAELHEKQIHLRFPAEHPYQSHISRFAVFPNFKSPDDPDTGVRARNIQPIQPFTPAKAPDVIVLSKTRGGPYRHEIVEIPSASNKKGLIWPGQYGYYDFPKSAEGLKQVYYPKPPKTMAPNASLRSWETTLPEKTVNMLKNLERSQWLTSYKLNYTGSGPMNPVQLDDYHEKIIADVTGVINPYTAELKERSCPVFSPPLPREGRYSRLLQGHRRLEPHPTENNKGVCVNEARSQSCEPEGQYIALDKKESTERPTSVGFERTEEVQPPRPDVCYEDPPSSGKEHYTVGPNPFSLRQPYLWSSFKNPSHWKDPISEALLQDNVYPSTFHLTECEKRPTAVKLHAAIKGSGSEVPRPQSAILKLQDSFTKSGAHRRFHEAIKGEMMDLRENIHTGRRHQFFGFNSYYYR</sequence>
<dbReference type="EMBL" id="JAGXEW010000003">
    <property type="protein sequence ID" value="KAK1173134.1"/>
    <property type="molecule type" value="Genomic_DNA"/>
</dbReference>
<evidence type="ECO:0000313" key="2">
    <source>
        <dbReference type="EMBL" id="KAK1173134.1"/>
    </source>
</evidence>
<evidence type="ECO:0000256" key="1">
    <source>
        <dbReference type="SAM" id="MobiDB-lite"/>
    </source>
</evidence>
<protein>
    <submittedName>
        <fullName evidence="2">Uncharacterized protein</fullName>
    </submittedName>
</protein>
<accession>A0AAD8GF40</accession>
<keyword evidence="3" id="KW-1185">Reference proteome</keyword>